<dbReference type="EMBL" id="QFQD01000001">
    <property type="protein sequence ID" value="PZQ85946.1"/>
    <property type="molecule type" value="Genomic_DNA"/>
</dbReference>
<proteinExistence type="predicted"/>
<organism evidence="1 2">
    <name type="scientific">Ancylobacter novellus</name>
    <name type="common">Thiobacillus novellus</name>
    <dbReference type="NCBI Taxonomy" id="921"/>
    <lineage>
        <taxon>Bacteria</taxon>
        <taxon>Pseudomonadati</taxon>
        <taxon>Pseudomonadota</taxon>
        <taxon>Alphaproteobacteria</taxon>
        <taxon>Hyphomicrobiales</taxon>
        <taxon>Xanthobacteraceae</taxon>
        <taxon>Ancylobacter</taxon>
    </lineage>
</organism>
<protein>
    <recommendedName>
        <fullName evidence="3">DUF4412 domain-containing protein</fullName>
    </recommendedName>
</protein>
<evidence type="ECO:0008006" key="3">
    <source>
        <dbReference type="Google" id="ProtNLM"/>
    </source>
</evidence>
<sequence length="203" mass="22196">MTMRWRDLAVFTFLAGMSFCEGLAAEPLPRPQVDFRLNARTVEEGRMSLARGASGRMRVELTRPGSFGSMTGLIDFMRNRMLMIVAFPGMEGRAVDLELPADFALVDLGGEGTRTASDTVAAERCDVWRTQEKHSGTFIDSCITPDGITLRAVVDVNGKRTVVFEALDVTRGEQDPALFDLPKGVKVTKLPSSMKGLLPSLLP</sequence>
<accession>A0A2W5R8G7</accession>
<comment type="caution">
    <text evidence="1">The sequence shown here is derived from an EMBL/GenBank/DDBJ whole genome shotgun (WGS) entry which is preliminary data.</text>
</comment>
<evidence type="ECO:0000313" key="1">
    <source>
        <dbReference type="EMBL" id="PZQ85946.1"/>
    </source>
</evidence>
<evidence type="ECO:0000313" key="2">
    <source>
        <dbReference type="Proteomes" id="UP000248887"/>
    </source>
</evidence>
<dbReference type="Proteomes" id="UP000248887">
    <property type="component" value="Unassembled WGS sequence"/>
</dbReference>
<gene>
    <name evidence="1" type="ORF">DI549_00185</name>
</gene>
<reference evidence="1 2" key="1">
    <citation type="submission" date="2017-08" db="EMBL/GenBank/DDBJ databases">
        <title>Infants hospitalized years apart are colonized by the same room-sourced microbial strains.</title>
        <authorList>
            <person name="Brooks B."/>
            <person name="Olm M.R."/>
            <person name="Firek B.A."/>
            <person name="Baker R."/>
            <person name="Thomas B.C."/>
            <person name="Morowitz M.J."/>
            <person name="Banfield J.F."/>
        </authorList>
    </citation>
    <scope>NUCLEOTIDE SEQUENCE [LARGE SCALE GENOMIC DNA]</scope>
    <source>
        <strain evidence="1">S2_005_001_R2_27</strain>
    </source>
</reference>
<name>A0A2W5R8G7_ANCNO</name>
<dbReference type="AlphaFoldDB" id="A0A2W5R8G7"/>